<protein>
    <submittedName>
        <fullName evidence="7">Rho-GAP domain-containing protein</fullName>
    </submittedName>
</protein>
<organism evidence="6 7">
    <name type="scientific">Caenorhabditis tropicalis</name>
    <dbReference type="NCBI Taxonomy" id="1561998"/>
    <lineage>
        <taxon>Eukaryota</taxon>
        <taxon>Metazoa</taxon>
        <taxon>Ecdysozoa</taxon>
        <taxon>Nematoda</taxon>
        <taxon>Chromadorea</taxon>
        <taxon>Rhabditida</taxon>
        <taxon>Rhabditina</taxon>
        <taxon>Rhabditomorpha</taxon>
        <taxon>Rhabditoidea</taxon>
        <taxon>Rhabditidae</taxon>
        <taxon>Peloderinae</taxon>
        <taxon>Caenorhabditis</taxon>
    </lineage>
</organism>
<dbReference type="SMART" id="SM00055">
    <property type="entry name" value="FCH"/>
    <property type="match status" value="1"/>
</dbReference>
<dbReference type="InterPro" id="IPR000198">
    <property type="entry name" value="RhoGAP_dom"/>
</dbReference>
<proteinExistence type="predicted"/>
<feature type="region of interest" description="Disordered" evidence="3">
    <location>
        <begin position="1002"/>
        <end position="1047"/>
    </location>
</feature>
<dbReference type="SMART" id="SM00324">
    <property type="entry name" value="RhoGAP"/>
    <property type="match status" value="1"/>
</dbReference>
<sequence>MMATSSEGGAGGHNEEGSVKMTSSTSADRRCSQDVRKHSHHKQEKAIVHDLECASKEFRSKMSDQLKCLGDRTDVQLSSLSELQDYFRKRGEIETEYACKLEKLSKSIAQKHKSERNRREGWPQHTSSTVWHTLVEQTKEEYKKRQSLGELYGKQLTASIETRCEDLAKISKRCREIGSYSHTELNRVLTELQTAMKTYQLCYAEMCGIERKKRAAEEDVKRYEDSNAGKFEGSRRHRSLVKYYKRREEKYEVVRLKCTKSRNEYLLCVKAANAALHRFFAQDLSYLIDCMDLGMDFWLRALLEKVIEERKKITQHEMDSLASLSTLRSSVDVKADKQKFFEANHQLFMLPKQFEFRPQLGDDIMEVSAEQSLSADLLQRQLQIEKRLEGLQFEVDEVWKSLEASEKQLLQLYNTQFDGDAGKWRNDLHVTYQYYLKKFEHFLLNGNLMERLEARSASIGESLAKHGISLKSGSIGSTSDRNGSIAVENGGVQSHHLLEERKSKAKRIGGIVIKSPDDRPRPKLFGGSLDEYVEATGEEIPILVQSAISYLSRYSLRNQGLFRVSGSQSEINRFREAYERGEDLFHYLEDGSDANSAAGVLKLYFRELREPIFPIFMFEQFCDCAKAESPIEFVRRAKDLIAKLPLSHVLLLRFLFAFLSHLCEFADENMMEPHNLAICFGPTLLPIPEGKDQVFYHNYVNELVRNLIVHADDVFPRDLAGPIYDKYAMQRYMDGNFIEENDLVSEDDEAHDKLSLPQSRNMLDSTYESADRILLPSPILSQANTTTPNGISPSNGGGAGSSTHNEIDFAPIASSRSSDRSKASDSVDMAIRSEMPHRIANELNNIFKNSSLSYDGTKSIPVLRHSHVEPTWAENREHLNLRSISTDPEEEREYVSPPPPLVSTQYISAASCSINTAPRINDLTERRDSRETMYAPMVKQRATTMPASNGSTTEINAIGVRPVGKSSLRDQLQLIRKENSTDKKSHNGTLKQSDTETVILDARSVEKSTESSRRSSLEDDKNPESFSQPDIVNSTKPRDKSPTLDDILNSLKVATSISP</sequence>
<dbReference type="Pfam" id="PF00620">
    <property type="entry name" value="RhoGAP"/>
    <property type="match status" value="1"/>
</dbReference>
<dbReference type="WBParaSite" id="Csp11.Scaffold507.g2474.t1">
    <property type="protein sequence ID" value="Csp11.Scaffold507.g2474.t1"/>
    <property type="gene ID" value="Csp11.Scaffold507.g2474"/>
</dbReference>
<dbReference type="InterPro" id="IPR001060">
    <property type="entry name" value="FCH_dom"/>
</dbReference>
<keyword evidence="1 2" id="KW-0175">Coiled coil</keyword>
<accession>A0A1I7T526</accession>
<evidence type="ECO:0000256" key="3">
    <source>
        <dbReference type="SAM" id="MobiDB-lite"/>
    </source>
</evidence>
<dbReference type="CDD" id="cd07656">
    <property type="entry name" value="F-BAR_srGAP"/>
    <property type="match status" value="1"/>
</dbReference>
<evidence type="ECO:0000313" key="6">
    <source>
        <dbReference type="Proteomes" id="UP000095282"/>
    </source>
</evidence>
<feature type="compositionally biased region" description="Basic and acidic residues" evidence="3">
    <location>
        <begin position="1003"/>
        <end position="1023"/>
    </location>
</feature>
<dbReference type="InterPro" id="IPR051627">
    <property type="entry name" value="SLIT-ROBO_RhoGAP"/>
</dbReference>
<dbReference type="InterPro" id="IPR031160">
    <property type="entry name" value="F_BAR_dom"/>
</dbReference>
<feature type="compositionally biased region" description="Polar residues" evidence="3">
    <location>
        <begin position="1024"/>
        <end position="1035"/>
    </location>
</feature>
<name>A0A1I7T526_9PELO</name>
<dbReference type="PROSITE" id="PS50238">
    <property type="entry name" value="RHOGAP"/>
    <property type="match status" value="1"/>
</dbReference>
<feature type="region of interest" description="Disordered" evidence="3">
    <location>
        <begin position="1"/>
        <end position="43"/>
    </location>
</feature>
<feature type="region of interest" description="Disordered" evidence="3">
    <location>
        <begin position="781"/>
        <end position="827"/>
    </location>
</feature>
<feature type="compositionally biased region" description="Polar residues" evidence="3">
    <location>
        <begin position="987"/>
        <end position="996"/>
    </location>
</feature>
<evidence type="ECO:0000259" key="4">
    <source>
        <dbReference type="PROSITE" id="PS50238"/>
    </source>
</evidence>
<evidence type="ECO:0000256" key="1">
    <source>
        <dbReference type="ARBA" id="ARBA00023054"/>
    </source>
</evidence>
<feature type="domain" description="Rho-GAP" evidence="4">
    <location>
        <begin position="527"/>
        <end position="715"/>
    </location>
</feature>
<dbReference type="Gene3D" id="1.20.1270.60">
    <property type="entry name" value="Arfaptin homology (AH) domain/BAR domain"/>
    <property type="match status" value="1"/>
</dbReference>
<dbReference type="Proteomes" id="UP000095282">
    <property type="component" value="Unplaced"/>
</dbReference>
<feature type="domain" description="F-BAR" evidence="5">
    <location>
        <begin position="56"/>
        <end position="336"/>
    </location>
</feature>
<feature type="compositionally biased region" description="Basic and acidic residues" evidence="3">
    <location>
        <begin position="27"/>
        <end position="36"/>
    </location>
</feature>
<reference evidence="7" key="1">
    <citation type="submission" date="2016-11" db="UniProtKB">
        <authorList>
            <consortium name="WormBaseParasite"/>
        </authorList>
    </citation>
    <scope>IDENTIFICATION</scope>
</reference>
<dbReference type="PANTHER" id="PTHR14166">
    <property type="entry name" value="SLIT-ROBO RHO GTPASE ACTIVATING PROTEIN"/>
    <property type="match status" value="1"/>
</dbReference>
<feature type="region of interest" description="Disordered" evidence="3">
    <location>
        <begin position="943"/>
        <end position="962"/>
    </location>
</feature>
<dbReference type="FunFam" id="1.10.555.10:FF:000026">
    <property type="entry name" value="Rho GTPase activating protein 4"/>
    <property type="match status" value="1"/>
</dbReference>
<dbReference type="Gene3D" id="1.10.555.10">
    <property type="entry name" value="Rho GTPase activation protein"/>
    <property type="match status" value="1"/>
</dbReference>
<dbReference type="FunFam" id="1.20.1270.60:FF:000107">
    <property type="entry name" value="Slit-Robo GAP homolog"/>
    <property type="match status" value="1"/>
</dbReference>
<dbReference type="SUPFAM" id="SSF48350">
    <property type="entry name" value="GTPase activation domain, GAP"/>
    <property type="match status" value="1"/>
</dbReference>
<dbReference type="STRING" id="1561998.A0A1I7T526"/>
<feature type="compositionally biased region" description="Polar residues" evidence="3">
    <location>
        <begin position="943"/>
        <end position="955"/>
    </location>
</feature>
<dbReference type="GO" id="GO:0007165">
    <property type="term" value="P:signal transduction"/>
    <property type="evidence" value="ECO:0007669"/>
    <property type="project" value="InterPro"/>
</dbReference>
<evidence type="ECO:0000313" key="7">
    <source>
        <dbReference type="WBParaSite" id="Csp11.Scaffold507.g2474.t1"/>
    </source>
</evidence>
<feature type="compositionally biased region" description="Polar residues" evidence="3">
    <location>
        <begin position="781"/>
        <end position="794"/>
    </location>
</feature>
<evidence type="ECO:0000259" key="5">
    <source>
        <dbReference type="PROSITE" id="PS51741"/>
    </source>
</evidence>
<dbReference type="InterPro" id="IPR027267">
    <property type="entry name" value="AH/BAR_dom_sf"/>
</dbReference>
<dbReference type="InterPro" id="IPR008936">
    <property type="entry name" value="Rho_GTPase_activation_prot"/>
</dbReference>
<dbReference type="PROSITE" id="PS51741">
    <property type="entry name" value="F_BAR"/>
    <property type="match status" value="1"/>
</dbReference>
<feature type="region of interest" description="Disordered" evidence="3">
    <location>
        <begin position="977"/>
        <end position="996"/>
    </location>
</feature>
<keyword evidence="6" id="KW-1185">Reference proteome</keyword>
<evidence type="ECO:0000256" key="2">
    <source>
        <dbReference type="PROSITE-ProRule" id="PRU01077"/>
    </source>
</evidence>
<dbReference type="eggNOG" id="KOG3565">
    <property type="taxonomic scope" value="Eukaryota"/>
</dbReference>
<dbReference type="SUPFAM" id="SSF103657">
    <property type="entry name" value="BAR/IMD domain-like"/>
    <property type="match status" value="1"/>
</dbReference>
<dbReference type="AlphaFoldDB" id="A0A1I7T526"/>
<dbReference type="Pfam" id="PF00611">
    <property type="entry name" value="FCH"/>
    <property type="match status" value="1"/>
</dbReference>